<dbReference type="PANTHER" id="PTHR11706">
    <property type="entry name" value="SOLUTE CARRIER PROTEIN FAMILY 11 MEMBER"/>
    <property type="match status" value="1"/>
</dbReference>
<evidence type="ECO:0000256" key="6">
    <source>
        <dbReference type="SAM" id="MobiDB-lite"/>
    </source>
</evidence>
<dbReference type="Proteomes" id="UP001381003">
    <property type="component" value="Chromosome"/>
</dbReference>
<evidence type="ECO:0000256" key="2">
    <source>
        <dbReference type="ARBA" id="ARBA00022448"/>
    </source>
</evidence>
<dbReference type="Pfam" id="PF01566">
    <property type="entry name" value="Nramp"/>
    <property type="match status" value="1"/>
</dbReference>
<keyword evidence="2" id="KW-0813">Transport</keyword>
<feature type="transmembrane region" description="Helical" evidence="7">
    <location>
        <begin position="335"/>
        <end position="355"/>
    </location>
</feature>
<evidence type="ECO:0000256" key="4">
    <source>
        <dbReference type="ARBA" id="ARBA00022989"/>
    </source>
</evidence>
<feature type="transmembrane region" description="Helical" evidence="7">
    <location>
        <begin position="54"/>
        <end position="72"/>
    </location>
</feature>
<reference evidence="8 9" key="1">
    <citation type="submission" date="2022-09" db="EMBL/GenBank/DDBJ databases">
        <title>Complete genome sequence of Janibacter terrae strain COS04-44, PCL-degrading bacteria isolated from oil spilled coast.</title>
        <authorList>
            <person name="Park H."/>
            <person name="Kim J.Y."/>
            <person name="An S.H."/>
            <person name="Lee C.M."/>
            <person name="Weon H.-Y."/>
        </authorList>
    </citation>
    <scope>NUCLEOTIDE SEQUENCE [LARGE SCALE GENOMIC DNA]</scope>
    <source>
        <strain evidence="8 9">COS04-44</strain>
    </source>
</reference>
<feature type="transmembrane region" description="Helical" evidence="7">
    <location>
        <begin position="249"/>
        <end position="271"/>
    </location>
</feature>
<proteinExistence type="predicted"/>
<feature type="region of interest" description="Disordered" evidence="6">
    <location>
        <begin position="1"/>
        <end position="20"/>
    </location>
</feature>
<sequence>MARNRLNGEPPRTQQGDASARKGFWERMGPGLIISASFIGPGTITTATVTGSSYGYALAWAIAFSIVATIILQEMSARLGIATGQGLGEALRTTFQHPVPRIGMIVLIVAAIGIGGASYAGGDTTGTALGLSGLTGLPPKLLVVVVGLIIFGLLITGSYKVLERALVVMVAVLAAVFFLTMIVVKPDIAAILRGTFTPSIPDGALLTTIALIGTTVVPYNLFLHANLAQEKWGGLPKDRAIRDAKADTIVSIAIGGVITLAIMITAAAAMWTKGVTAESGADMAAQLEPLLGDAAPYVFALGLFAAGMTSAVAGPLGAAYAICGVMGWGSDLKSLRFRAVWIAVMGIGMVIALTGVNPIQIIILAQAANGLLLPIVAGFLLVVMSRSSVLGKYKNGPIATILGVLIFLVVTGLAVYQFADILGMLPE</sequence>
<dbReference type="PRINTS" id="PR00447">
    <property type="entry name" value="NATRESASSCMP"/>
</dbReference>
<accession>A0ABZ2FEQ2</accession>
<dbReference type="PANTHER" id="PTHR11706:SF33">
    <property type="entry name" value="NATURAL RESISTANCE-ASSOCIATED MACROPHAGE PROTEIN 2"/>
    <property type="match status" value="1"/>
</dbReference>
<feature type="transmembrane region" description="Helical" evidence="7">
    <location>
        <begin position="141"/>
        <end position="159"/>
    </location>
</feature>
<organism evidence="8 9">
    <name type="scientific">Janibacter terrae</name>
    <dbReference type="NCBI Taxonomy" id="103817"/>
    <lineage>
        <taxon>Bacteria</taxon>
        <taxon>Bacillati</taxon>
        <taxon>Actinomycetota</taxon>
        <taxon>Actinomycetes</taxon>
        <taxon>Micrococcales</taxon>
        <taxon>Intrasporangiaceae</taxon>
        <taxon>Janibacter</taxon>
    </lineage>
</organism>
<evidence type="ECO:0000313" key="9">
    <source>
        <dbReference type="Proteomes" id="UP001381003"/>
    </source>
</evidence>
<evidence type="ECO:0000256" key="3">
    <source>
        <dbReference type="ARBA" id="ARBA00022692"/>
    </source>
</evidence>
<evidence type="ECO:0000256" key="7">
    <source>
        <dbReference type="SAM" id="Phobius"/>
    </source>
</evidence>
<evidence type="ECO:0000313" key="8">
    <source>
        <dbReference type="EMBL" id="WWF05259.1"/>
    </source>
</evidence>
<feature type="transmembrane region" description="Helical" evidence="7">
    <location>
        <begin position="361"/>
        <end position="384"/>
    </location>
</feature>
<protein>
    <submittedName>
        <fullName evidence="8">Nramp family divalent metal transporter</fullName>
    </submittedName>
</protein>
<dbReference type="RefSeq" id="WP_338538296.1">
    <property type="nucleotide sequence ID" value="NZ_CP104874.1"/>
</dbReference>
<dbReference type="InterPro" id="IPR001046">
    <property type="entry name" value="NRAMP_fam"/>
</dbReference>
<evidence type="ECO:0000256" key="1">
    <source>
        <dbReference type="ARBA" id="ARBA00004141"/>
    </source>
</evidence>
<dbReference type="NCBIfam" id="NF037982">
    <property type="entry name" value="Nramp_1"/>
    <property type="match status" value="1"/>
</dbReference>
<keyword evidence="3 7" id="KW-0812">Transmembrane</keyword>
<comment type="subcellular location">
    <subcellularLocation>
        <location evidence="1">Membrane</location>
        <topology evidence="1">Multi-pass membrane protein</topology>
    </subcellularLocation>
</comment>
<keyword evidence="4 7" id="KW-1133">Transmembrane helix</keyword>
<feature type="transmembrane region" description="Helical" evidence="7">
    <location>
        <begin position="297"/>
        <end position="323"/>
    </location>
</feature>
<evidence type="ECO:0000256" key="5">
    <source>
        <dbReference type="ARBA" id="ARBA00023136"/>
    </source>
</evidence>
<feature type="transmembrane region" description="Helical" evidence="7">
    <location>
        <begin position="204"/>
        <end position="228"/>
    </location>
</feature>
<keyword evidence="5 7" id="KW-0472">Membrane</keyword>
<keyword evidence="9" id="KW-1185">Reference proteome</keyword>
<gene>
    <name evidence="8" type="ORF">N5P18_16655</name>
</gene>
<feature type="transmembrane region" description="Helical" evidence="7">
    <location>
        <begin position="31"/>
        <end position="48"/>
    </location>
</feature>
<dbReference type="EMBL" id="CP104874">
    <property type="protein sequence ID" value="WWF05259.1"/>
    <property type="molecule type" value="Genomic_DNA"/>
</dbReference>
<feature type="transmembrane region" description="Helical" evidence="7">
    <location>
        <begin position="102"/>
        <end position="121"/>
    </location>
</feature>
<feature type="transmembrane region" description="Helical" evidence="7">
    <location>
        <begin position="166"/>
        <end position="184"/>
    </location>
</feature>
<feature type="transmembrane region" description="Helical" evidence="7">
    <location>
        <begin position="396"/>
        <end position="419"/>
    </location>
</feature>
<name>A0ABZ2FEQ2_9MICO</name>